<reference evidence="1" key="1">
    <citation type="submission" date="2019-10" db="EMBL/GenBank/DDBJ databases">
        <title>Draft genome sequece of Microseira wollei NIES-4236.</title>
        <authorList>
            <person name="Yamaguchi H."/>
            <person name="Suzuki S."/>
            <person name="Kawachi M."/>
        </authorList>
    </citation>
    <scope>NUCLEOTIDE SEQUENCE</scope>
    <source>
        <strain evidence="1">NIES-4236</strain>
    </source>
</reference>
<organism evidence="1 2">
    <name type="scientific">Microseira wollei NIES-4236</name>
    <dbReference type="NCBI Taxonomy" id="2530354"/>
    <lineage>
        <taxon>Bacteria</taxon>
        <taxon>Bacillati</taxon>
        <taxon>Cyanobacteriota</taxon>
        <taxon>Cyanophyceae</taxon>
        <taxon>Oscillatoriophycideae</taxon>
        <taxon>Aerosakkonematales</taxon>
        <taxon>Aerosakkonemataceae</taxon>
        <taxon>Microseira</taxon>
    </lineage>
</organism>
<dbReference type="EMBL" id="BLAY01000035">
    <property type="protein sequence ID" value="GET37866.1"/>
    <property type="molecule type" value="Genomic_DNA"/>
</dbReference>
<comment type="caution">
    <text evidence="1">The sequence shown here is derived from an EMBL/GenBank/DDBJ whole genome shotgun (WGS) entry which is preliminary data.</text>
</comment>
<evidence type="ECO:0000313" key="1">
    <source>
        <dbReference type="EMBL" id="GET37866.1"/>
    </source>
</evidence>
<dbReference type="Proteomes" id="UP001050975">
    <property type="component" value="Unassembled WGS sequence"/>
</dbReference>
<evidence type="ECO:0000313" key="2">
    <source>
        <dbReference type="Proteomes" id="UP001050975"/>
    </source>
</evidence>
<name>A0AAV3X946_9CYAN</name>
<sequence>MLDEVNKYNELIEAVDIVERLEAVSQSELNLIDRDTLITALEVTRESLIAALSTEKLLRENKGLIARRYQFFYYLENNFTNLMALDTNNKAGEYGRLLNESLQIGMSVHKEVRKLQKRQVS</sequence>
<dbReference type="AlphaFoldDB" id="A0AAV3X946"/>
<accession>A0AAV3X946</accession>
<protein>
    <submittedName>
        <fullName evidence="1">Uncharacterized protein</fullName>
    </submittedName>
</protein>
<keyword evidence="2" id="KW-1185">Reference proteome</keyword>
<dbReference type="RefSeq" id="WP_226580073.1">
    <property type="nucleotide sequence ID" value="NZ_BLAY01000035.1"/>
</dbReference>
<proteinExistence type="predicted"/>
<gene>
    <name evidence="1" type="ORF">MiSe_26200</name>
</gene>